<name>A0ABV5GB71_9MICC</name>
<gene>
    <name evidence="2" type="ORF">ACFFX0_32960</name>
</gene>
<comment type="caution">
    <text evidence="2">The sequence shown here is derived from an EMBL/GenBank/DDBJ whole genome shotgun (WGS) entry which is preliminary data.</text>
</comment>
<dbReference type="EMBL" id="JBHMFI010000023">
    <property type="protein sequence ID" value="MFB9075718.1"/>
    <property type="molecule type" value="Genomic_DNA"/>
</dbReference>
<sequence length="65" mass="6950">MAHHRHDGLSGHDLLHLLRLARPILRERGIDGGAAGGIVAFSIILQMSGSLLARSGRRGCVRSRG</sequence>
<accession>A0ABV5GB71</accession>
<feature type="transmembrane region" description="Helical" evidence="1">
    <location>
        <begin position="33"/>
        <end position="53"/>
    </location>
</feature>
<keyword evidence="3" id="KW-1185">Reference proteome</keyword>
<dbReference type="Proteomes" id="UP001589575">
    <property type="component" value="Unassembled WGS sequence"/>
</dbReference>
<evidence type="ECO:0000313" key="2">
    <source>
        <dbReference type="EMBL" id="MFB9075718.1"/>
    </source>
</evidence>
<organism evidence="2 3">
    <name type="scientific">Citricoccus parietis</name>
    <dbReference type="NCBI Taxonomy" id="592307"/>
    <lineage>
        <taxon>Bacteria</taxon>
        <taxon>Bacillati</taxon>
        <taxon>Actinomycetota</taxon>
        <taxon>Actinomycetes</taxon>
        <taxon>Micrococcales</taxon>
        <taxon>Micrococcaceae</taxon>
        <taxon>Citricoccus</taxon>
    </lineage>
</organism>
<protein>
    <submittedName>
        <fullName evidence="2">Uncharacterized protein</fullName>
    </submittedName>
</protein>
<reference evidence="2 3" key="1">
    <citation type="submission" date="2024-09" db="EMBL/GenBank/DDBJ databases">
        <authorList>
            <person name="Sun Q."/>
            <person name="Mori K."/>
        </authorList>
    </citation>
    <scope>NUCLEOTIDE SEQUENCE [LARGE SCALE GENOMIC DNA]</scope>
    <source>
        <strain evidence="2 3">CCM 7609</strain>
    </source>
</reference>
<evidence type="ECO:0000256" key="1">
    <source>
        <dbReference type="SAM" id="Phobius"/>
    </source>
</evidence>
<proteinExistence type="predicted"/>
<keyword evidence="1" id="KW-0472">Membrane</keyword>
<evidence type="ECO:0000313" key="3">
    <source>
        <dbReference type="Proteomes" id="UP001589575"/>
    </source>
</evidence>
<keyword evidence="1" id="KW-1133">Transmembrane helix</keyword>
<keyword evidence="1" id="KW-0812">Transmembrane</keyword>